<evidence type="ECO:0000256" key="5">
    <source>
        <dbReference type="ARBA" id="ARBA00023157"/>
    </source>
</evidence>
<dbReference type="PRINTS" id="PR01347">
    <property type="entry name" value="EPHRIN"/>
</dbReference>
<evidence type="ECO:0000256" key="8">
    <source>
        <dbReference type="ARBA" id="ARBA00040413"/>
    </source>
</evidence>
<evidence type="ECO:0000256" key="10">
    <source>
        <dbReference type="RuleBase" id="RU004375"/>
    </source>
</evidence>
<comment type="similarity">
    <text evidence="9 10">Belongs to the ephrin family.</text>
</comment>
<gene>
    <name evidence="14" type="primary">EFNA1</name>
</gene>
<feature type="domain" description="Ephrin RBD" evidence="12">
    <location>
        <begin position="23"/>
        <end position="156"/>
    </location>
</feature>
<dbReference type="KEGG" id="pbi:103049430"/>
<dbReference type="SUPFAM" id="SSF49503">
    <property type="entry name" value="Cupredoxins"/>
    <property type="match status" value="1"/>
</dbReference>
<dbReference type="Proteomes" id="UP000695026">
    <property type="component" value="Unplaced"/>
</dbReference>
<dbReference type="PROSITE" id="PS01299">
    <property type="entry name" value="EPHRIN_RBD_1"/>
    <property type="match status" value="1"/>
</dbReference>
<dbReference type="AlphaFoldDB" id="A0A9F3QST8"/>
<name>A0A9F3QST8_PYTBI</name>
<keyword evidence="7" id="KW-0449">Lipoprotein</keyword>
<dbReference type="CDD" id="cd10425">
    <property type="entry name" value="Ephrin-A_Ectodomain"/>
    <property type="match status" value="1"/>
</dbReference>
<dbReference type="InterPro" id="IPR001799">
    <property type="entry name" value="Ephrin_RBD"/>
</dbReference>
<dbReference type="GO" id="GO:1902533">
    <property type="term" value="P:positive regulation of intracellular signal transduction"/>
    <property type="evidence" value="ECO:0007669"/>
    <property type="project" value="UniProtKB-ARBA"/>
</dbReference>
<dbReference type="InterPro" id="IPR031328">
    <property type="entry name" value="Ephrin"/>
</dbReference>
<evidence type="ECO:0000256" key="2">
    <source>
        <dbReference type="ARBA" id="ARBA00022622"/>
    </source>
</evidence>
<dbReference type="Pfam" id="PF00812">
    <property type="entry name" value="Ephrin"/>
    <property type="match status" value="1"/>
</dbReference>
<evidence type="ECO:0000256" key="9">
    <source>
        <dbReference type="PROSITE-ProRule" id="PRU00884"/>
    </source>
</evidence>
<dbReference type="PANTHER" id="PTHR11304">
    <property type="entry name" value="EPHRIN"/>
    <property type="match status" value="1"/>
</dbReference>
<evidence type="ECO:0000256" key="1">
    <source>
        <dbReference type="ARBA" id="ARBA00004589"/>
    </source>
</evidence>
<feature type="region of interest" description="Disordered" evidence="11">
    <location>
        <begin position="155"/>
        <end position="188"/>
    </location>
</feature>
<dbReference type="CTD" id="1942"/>
<dbReference type="InterPro" id="IPR008972">
    <property type="entry name" value="Cupredoxin"/>
</dbReference>
<evidence type="ECO:0000259" key="12">
    <source>
        <dbReference type="PROSITE" id="PS51551"/>
    </source>
</evidence>
<evidence type="ECO:0000256" key="6">
    <source>
        <dbReference type="ARBA" id="ARBA00023180"/>
    </source>
</evidence>
<comment type="caution">
    <text evidence="9">Lacks conserved residue(s) required for the propagation of feature annotation.</text>
</comment>
<evidence type="ECO:0000256" key="4">
    <source>
        <dbReference type="ARBA" id="ARBA00023136"/>
    </source>
</evidence>
<keyword evidence="6" id="KW-0325">Glycoprotein</keyword>
<dbReference type="FunFam" id="2.60.40.420:FF:000017">
    <property type="entry name" value="ephrin-A1"/>
    <property type="match status" value="1"/>
</dbReference>
<evidence type="ECO:0000313" key="14">
    <source>
        <dbReference type="RefSeq" id="XP_015745020.2"/>
    </source>
</evidence>
<dbReference type="GO" id="GO:0046875">
    <property type="term" value="F:ephrin receptor binding"/>
    <property type="evidence" value="ECO:0007669"/>
    <property type="project" value="InterPro"/>
</dbReference>
<keyword evidence="2" id="KW-0336">GPI-anchor</keyword>
<evidence type="ECO:0000256" key="3">
    <source>
        <dbReference type="ARBA" id="ARBA00022729"/>
    </source>
</evidence>
<evidence type="ECO:0000256" key="11">
    <source>
        <dbReference type="SAM" id="MobiDB-lite"/>
    </source>
</evidence>
<dbReference type="OrthoDB" id="8774972at2759"/>
<keyword evidence="3" id="KW-0732">Signal</keyword>
<dbReference type="InterPro" id="IPR034252">
    <property type="entry name" value="Ephrin-A_Ecto"/>
</dbReference>
<dbReference type="PANTHER" id="PTHR11304:SF19">
    <property type="entry name" value="EPHRIN-A1"/>
    <property type="match status" value="1"/>
</dbReference>
<proteinExistence type="inferred from homology"/>
<feature type="compositionally biased region" description="Polar residues" evidence="11">
    <location>
        <begin position="164"/>
        <end position="173"/>
    </location>
</feature>
<evidence type="ECO:0000256" key="7">
    <source>
        <dbReference type="ARBA" id="ARBA00023288"/>
    </source>
</evidence>
<dbReference type="Gene3D" id="2.60.40.420">
    <property type="entry name" value="Cupredoxins - blue copper proteins"/>
    <property type="match status" value="1"/>
</dbReference>
<dbReference type="GO" id="GO:0048013">
    <property type="term" value="P:ephrin receptor signaling pathway"/>
    <property type="evidence" value="ECO:0007669"/>
    <property type="project" value="InterPro"/>
</dbReference>
<sequence length="211" mass="24583">MEPPPPGALYLSVRRLLRRCRIRVLILCLYFKPSPRFQQEDYTVEVRLNEYLDIICPHYEDNSVPVHSMERYTLYLVEQEEYEACKPRSKEQIRWQCNRPDALHGPERLSEKFQRFTPFTLGKEFREGHEYYYISKPIHRHGGFCLKLRVKVVGKKPQTPPGHSPTQKGTLQSDDPDAPMLRSVGQNSAPQLGSPFPFLSLLLLLFMPQGP</sequence>
<dbReference type="GO" id="GO:0010605">
    <property type="term" value="P:negative regulation of macromolecule metabolic process"/>
    <property type="evidence" value="ECO:0007669"/>
    <property type="project" value="UniProtKB-ARBA"/>
</dbReference>
<comment type="subcellular location">
    <subcellularLocation>
        <location evidence="1">Membrane</location>
        <topology evidence="1">Lipid-anchor</topology>
        <topology evidence="1">GPI-anchor</topology>
    </subcellularLocation>
</comment>
<dbReference type="GO" id="GO:0007411">
    <property type="term" value="P:axon guidance"/>
    <property type="evidence" value="ECO:0007669"/>
    <property type="project" value="TreeGrafter"/>
</dbReference>
<keyword evidence="5" id="KW-1015">Disulfide bond</keyword>
<dbReference type="GO" id="GO:0098552">
    <property type="term" value="C:side of membrane"/>
    <property type="evidence" value="ECO:0007669"/>
    <property type="project" value="UniProtKB-KW"/>
</dbReference>
<organism evidence="13 14">
    <name type="scientific">Python bivittatus</name>
    <name type="common">Burmese python</name>
    <name type="synonym">Python molurus bivittatus</name>
    <dbReference type="NCBI Taxonomy" id="176946"/>
    <lineage>
        <taxon>Eukaryota</taxon>
        <taxon>Metazoa</taxon>
        <taxon>Chordata</taxon>
        <taxon>Craniata</taxon>
        <taxon>Vertebrata</taxon>
        <taxon>Euteleostomi</taxon>
        <taxon>Lepidosauria</taxon>
        <taxon>Squamata</taxon>
        <taxon>Bifurcata</taxon>
        <taxon>Unidentata</taxon>
        <taxon>Episquamata</taxon>
        <taxon>Toxicofera</taxon>
        <taxon>Serpentes</taxon>
        <taxon>Henophidia</taxon>
        <taxon>Pythonidae</taxon>
        <taxon>Python</taxon>
    </lineage>
</organism>
<dbReference type="OMA" id="QRHTVFW"/>
<dbReference type="RefSeq" id="XP_015745020.2">
    <property type="nucleotide sequence ID" value="XM_015889534.2"/>
</dbReference>
<dbReference type="GO" id="GO:0005886">
    <property type="term" value="C:plasma membrane"/>
    <property type="evidence" value="ECO:0007669"/>
    <property type="project" value="TreeGrafter"/>
</dbReference>
<accession>A0A9F3QST8</accession>
<evidence type="ECO:0000313" key="13">
    <source>
        <dbReference type="Proteomes" id="UP000695026"/>
    </source>
</evidence>
<keyword evidence="4 10" id="KW-0472">Membrane</keyword>
<reference evidence="14" key="1">
    <citation type="submission" date="2025-08" db="UniProtKB">
        <authorList>
            <consortium name="RefSeq"/>
        </authorList>
    </citation>
    <scope>IDENTIFICATION</scope>
    <source>
        <tissue evidence="14">Liver</tissue>
    </source>
</reference>
<dbReference type="GeneID" id="103049430"/>
<protein>
    <recommendedName>
        <fullName evidence="8">Ephrin-A1</fullName>
    </recommendedName>
</protein>
<dbReference type="InterPro" id="IPR019765">
    <property type="entry name" value="Ephrin_CS"/>
</dbReference>
<dbReference type="PROSITE" id="PS51551">
    <property type="entry name" value="EPHRIN_RBD_2"/>
    <property type="match status" value="1"/>
</dbReference>
<keyword evidence="13" id="KW-1185">Reference proteome</keyword>